<evidence type="ECO:0000313" key="1">
    <source>
        <dbReference type="EMBL" id="MFC6672842.1"/>
    </source>
</evidence>
<dbReference type="Proteomes" id="UP001596422">
    <property type="component" value="Unassembled WGS sequence"/>
</dbReference>
<name>A0ABW2A621_9GAMM</name>
<dbReference type="RefSeq" id="WP_379911257.1">
    <property type="nucleotide sequence ID" value="NZ_JBHSWE010000001.1"/>
</dbReference>
<keyword evidence="2" id="KW-1185">Reference proteome</keyword>
<organism evidence="1 2">
    <name type="scientific">Marinobacterium aestuariivivens</name>
    <dbReference type="NCBI Taxonomy" id="1698799"/>
    <lineage>
        <taxon>Bacteria</taxon>
        <taxon>Pseudomonadati</taxon>
        <taxon>Pseudomonadota</taxon>
        <taxon>Gammaproteobacteria</taxon>
        <taxon>Oceanospirillales</taxon>
        <taxon>Oceanospirillaceae</taxon>
        <taxon>Marinobacterium</taxon>
    </lineage>
</organism>
<proteinExistence type="predicted"/>
<comment type="caution">
    <text evidence="1">The sequence shown here is derived from an EMBL/GenBank/DDBJ whole genome shotgun (WGS) entry which is preliminary data.</text>
</comment>
<reference evidence="2" key="1">
    <citation type="journal article" date="2019" name="Int. J. Syst. Evol. Microbiol.">
        <title>The Global Catalogue of Microorganisms (GCM) 10K type strain sequencing project: providing services to taxonomists for standard genome sequencing and annotation.</title>
        <authorList>
            <consortium name="The Broad Institute Genomics Platform"/>
            <consortium name="The Broad Institute Genome Sequencing Center for Infectious Disease"/>
            <person name="Wu L."/>
            <person name="Ma J."/>
        </authorList>
    </citation>
    <scope>NUCLEOTIDE SEQUENCE [LARGE SCALE GENOMIC DNA]</scope>
    <source>
        <strain evidence="2">NBRC 111756</strain>
    </source>
</reference>
<protein>
    <submittedName>
        <fullName evidence="1">Uncharacterized protein</fullName>
    </submittedName>
</protein>
<dbReference type="EMBL" id="JBHSWE010000001">
    <property type="protein sequence ID" value="MFC6672842.1"/>
    <property type="molecule type" value="Genomic_DNA"/>
</dbReference>
<sequence length="87" mass="9354">MKPADSRFDGLLRTLGRQGSDMIDSEDDIDELEQTLGITFGLGIDFEAQQDAFMLYSALGGQEGVTDIPGLNSDDIAVAAWWRGGDG</sequence>
<gene>
    <name evidence="1" type="ORF">ACFQDL_24240</name>
</gene>
<evidence type="ECO:0000313" key="2">
    <source>
        <dbReference type="Proteomes" id="UP001596422"/>
    </source>
</evidence>
<accession>A0ABW2A621</accession>